<evidence type="ECO:0000313" key="10">
    <source>
        <dbReference type="Proteomes" id="UP000741863"/>
    </source>
</evidence>
<dbReference type="Proteomes" id="UP000741863">
    <property type="component" value="Unassembled WGS sequence"/>
</dbReference>
<dbReference type="PROSITE" id="PS00688">
    <property type="entry name" value="SIGMA54_INTERACT_3"/>
    <property type="match status" value="1"/>
</dbReference>
<protein>
    <recommendedName>
        <fullName evidence="6">HTH-type transcriptional regulatory protein TyrR</fullName>
    </recommendedName>
</protein>
<dbReference type="InterPro" id="IPR002078">
    <property type="entry name" value="Sigma_54_int"/>
</dbReference>
<dbReference type="SUPFAM" id="SSF52540">
    <property type="entry name" value="P-loop containing nucleoside triphosphate hydrolases"/>
    <property type="match status" value="1"/>
</dbReference>
<sequence length="527" mass="60142">MLTKSLGHFPFPTAVTNEEGDIVEANKAFYSVMDHAETYIQRDMRRFLRSKQQEHSPVVIPGTSYRMIARPYEDQQDMHALILFRDEQFHQINQIIEHSYDGLSVTDATGVTVMINGAVERYTGVPREYFLGKSAERLITRGFLQESVTAQVIKARKPVTVFQGGTNDQQIMMTGTPIFSGDEVRQVVINLRDITELVYQYQSYLRTKDTGDDSTGHVEHQDVEMVQISSMVSRIANVDASVLLMGETGVGKDVIANQLYEKSDRKNHGEFIKVNCGAIPFDLLESELFGYEDGAFSGAKRHGKPGMFELADRGVIFLDEVGELPSALQVKLLRVLQDGEIRRIGGTVTKKVDVRIISATNQNLRQMVREAKFREDLYYRLNVLPIKIPPLRERPNDIDYIATHYLKQYGEKYRVQKKFSDEFVQWMHTHQWPGNIRELANLIQRLVITVAEPIIDVEHLPNDYQNKFDDEELTNENLLKKAAEDAERNLLEKAMAKYKTTYNVAKALNSSQATVARKVKNYGITVH</sequence>
<dbReference type="InterPro" id="IPR035965">
    <property type="entry name" value="PAS-like_dom_sf"/>
</dbReference>
<organism evidence="9 10">
    <name type="scientific">Geomicrobium sediminis</name>
    <dbReference type="NCBI Taxonomy" id="1347788"/>
    <lineage>
        <taxon>Bacteria</taxon>
        <taxon>Bacillati</taxon>
        <taxon>Bacillota</taxon>
        <taxon>Bacilli</taxon>
        <taxon>Bacillales</taxon>
        <taxon>Geomicrobium</taxon>
    </lineage>
</organism>
<dbReference type="EMBL" id="JAFBEC010000001">
    <property type="protein sequence ID" value="MBM7631375.1"/>
    <property type="molecule type" value="Genomic_DNA"/>
</dbReference>
<dbReference type="Gene3D" id="1.10.8.60">
    <property type="match status" value="1"/>
</dbReference>
<keyword evidence="5" id="KW-0804">Transcription</keyword>
<dbReference type="PROSITE" id="PS50112">
    <property type="entry name" value="PAS"/>
    <property type="match status" value="1"/>
</dbReference>
<accession>A0ABS2P8H7</accession>
<gene>
    <name evidence="9" type="ORF">JOD17_000466</name>
</gene>
<keyword evidence="3" id="KW-0067">ATP-binding</keyword>
<dbReference type="Pfam" id="PF18024">
    <property type="entry name" value="HTH_50"/>
    <property type="match status" value="1"/>
</dbReference>
<keyword evidence="1" id="KW-0547">Nucleotide-binding</keyword>
<dbReference type="Pfam" id="PF25601">
    <property type="entry name" value="AAA_lid_14"/>
    <property type="match status" value="1"/>
</dbReference>
<evidence type="ECO:0000256" key="2">
    <source>
        <dbReference type="ARBA" id="ARBA00022797"/>
    </source>
</evidence>
<dbReference type="SMART" id="SM00382">
    <property type="entry name" value="AAA"/>
    <property type="match status" value="1"/>
</dbReference>
<dbReference type="InterPro" id="IPR058031">
    <property type="entry name" value="AAA_lid_NorR"/>
</dbReference>
<dbReference type="PROSITE" id="PS50045">
    <property type="entry name" value="SIGMA54_INTERACT_4"/>
    <property type="match status" value="1"/>
</dbReference>
<dbReference type="InterPro" id="IPR000014">
    <property type="entry name" value="PAS"/>
</dbReference>
<dbReference type="SUPFAM" id="SSF55785">
    <property type="entry name" value="PYP-like sensor domain (PAS domain)"/>
    <property type="match status" value="1"/>
</dbReference>
<dbReference type="InterPro" id="IPR025662">
    <property type="entry name" value="Sigma_54_int_dom_ATP-bd_1"/>
</dbReference>
<dbReference type="CDD" id="cd00009">
    <property type="entry name" value="AAA"/>
    <property type="match status" value="1"/>
</dbReference>
<dbReference type="SUPFAM" id="SSF46689">
    <property type="entry name" value="Homeodomain-like"/>
    <property type="match status" value="1"/>
</dbReference>
<evidence type="ECO:0000256" key="1">
    <source>
        <dbReference type="ARBA" id="ARBA00022741"/>
    </source>
</evidence>
<evidence type="ECO:0000256" key="6">
    <source>
        <dbReference type="ARBA" id="ARBA00029500"/>
    </source>
</evidence>
<keyword evidence="10" id="KW-1185">Reference proteome</keyword>
<evidence type="ECO:0000259" key="7">
    <source>
        <dbReference type="PROSITE" id="PS50045"/>
    </source>
</evidence>
<dbReference type="CDD" id="cd00130">
    <property type="entry name" value="PAS"/>
    <property type="match status" value="1"/>
</dbReference>
<evidence type="ECO:0000256" key="5">
    <source>
        <dbReference type="ARBA" id="ARBA00023163"/>
    </source>
</evidence>
<comment type="caution">
    <text evidence="9">The sequence shown here is derived from an EMBL/GenBank/DDBJ whole genome shotgun (WGS) entry which is preliminary data.</text>
</comment>
<evidence type="ECO:0000313" key="9">
    <source>
        <dbReference type="EMBL" id="MBM7631375.1"/>
    </source>
</evidence>
<keyword evidence="2" id="KW-0058">Aromatic hydrocarbons catabolism</keyword>
<dbReference type="InterPro" id="IPR025944">
    <property type="entry name" value="Sigma_54_int_dom_CS"/>
</dbReference>
<feature type="domain" description="Sigma-54 factor interaction" evidence="7">
    <location>
        <begin position="218"/>
        <end position="448"/>
    </location>
</feature>
<evidence type="ECO:0000259" key="8">
    <source>
        <dbReference type="PROSITE" id="PS50112"/>
    </source>
</evidence>
<dbReference type="Gene3D" id="1.10.10.60">
    <property type="entry name" value="Homeodomain-like"/>
    <property type="match status" value="1"/>
</dbReference>
<reference evidence="9 10" key="1">
    <citation type="submission" date="2021-01" db="EMBL/GenBank/DDBJ databases">
        <title>Genomic Encyclopedia of Type Strains, Phase IV (KMG-IV): sequencing the most valuable type-strain genomes for metagenomic binning, comparative biology and taxonomic classification.</title>
        <authorList>
            <person name="Goeker M."/>
        </authorList>
    </citation>
    <scope>NUCLEOTIDE SEQUENCE [LARGE SCALE GENOMIC DNA]</scope>
    <source>
        <strain evidence="9 10">DSM 25540</strain>
    </source>
</reference>
<dbReference type="InterPro" id="IPR003593">
    <property type="entry name" value="AAA+_ATPase"/>
</dbReference>
<dbReference type="Gene3D" id="3.40.50.300">
    <property type="entry name" value="P-loop containing nucleotide triphosphate hydrolases"/>
    <property type="match status" value="1"/>
</dbReference>
<keyword evidence="4" id="KW-0805">Transcription regulation</keyword>
<dbReference type="PANTHER" id="PTHR32071">
    <property type="entry name" value="TRANSCRIPTIONAL REGULATORY PROTEIN"/>
    <property type="match status" value="1"/>
</dbReference>
<dbReference type="PANTHER" id="PTHR32071:SF57">
    <property type="entry name" value="C4-DICARBOXYLATE TRANSPORT TRANSCRIPTIONAL REGULATORY PROTEIN DCTD"/>
    <property type="match status" value="1"/>
</dbReference>
<dbReference type="Pfam" id="PF00989">
    <property type="entry name" value="PAS"/>
    <property type="match status" value="1"/>
</dbReference>
<dbReference type="InterPro" id="IPR030828">
    <property type="entry name" value="HTH_TyrR"/>
</dbReference>
<dbReference type="NCBIfam" id="TIGR00229">
    <property type="entry name" value="sensory_box"/>
    <property type="match status" value="1"/>
</dbReference>
<dbReference type="InterPro" id="IPR009057">
    <property type="entry name" value="Homeodomain-like_sf"/>
</dbReference>
<dbReference type="Gene3D" id="3.30.450.20">
    <property type="entry name" value="PAS domain"/>
    <property type="match status" value="1"/>
</dbReference>
<dbReference type="InterPro" id="IPR027417">
    <property type="entry name" value="P-loop_NTPase"/>
</dbReference>
<dbReference type="RefSeq" id="WP_204695519.1">
    <property type="nucleotide sequence ID" value="NZ_JAFBEC010000001.1"/>
</dbReference>
<name>A0ABS2P8H7_9BACL</name>
<dbReference type="InterPro" id="IPR013767">
    <property type="entry name" value="PAS_fold"/>
</dbReference>
<proteinExistence type="predicted"/>
<dbReference type="Pfam" id="PF00158">
    <property type="entry name" value="Sigma54_activat"/>
    <property type="match status" value="1"/>
</dbReference>
<dbReference type="SMART" id="SM00091">
    <property type="entry name" value="PAS"/>
    <property type="match status" value="1"/>
</dbReference>
<dbReference type="PROSITE" id="PS00675">
    <property type="entry name" value="SIGMA54_INTERACT_1"/>
    <property type="match status" value="1"/>
</dbReference>
<evidence type="ECO:0000256" key="3">
    <source>
        <dbReference type="ARBA" id="ARBA00022840"/>
    </source>
</evidence>
<feature type="domain" description="PAS" evidence="8">
    <location>
        <begin position="88"/>
        <end position="134"/>
    </location>
</feature>
<evidence type="ECO:0000256" key="4">
    <source>
        <dbReference type="ARBA" id="ARBA00023015"/>
    </source>
</evidence>